<organism evidence="1 2">
    <name type="scientific">Veillonella nakazawae</name>
    <dbReference type="NCBI Taxonomy" id="2682456"/>
    <lineage>
        <taxon>Bacteria</taxon>
        <taxon>Bacillati</taxon>
        <taxon>Bacillota</taxon>
        <taxon>Negativicutes</taxon>
        <taxon>Veillonellales</taxon>
        <taxon>Veillonellaceae</taxon>
        <taxon>Veillonella</taxon>
    </lineage>
</organism>
<reference evidence="1 2" key="1">
    <citation type="journal article" date="2020" name="Int. J. Syst. Evol. Microbiol.">
        <title>Veillonella nakazawae sp. nov., an anaerobic gram-negative coccus isolated from the oral cavity of Japanese children.</title>
        <authorList>
            <person name="Mashima I."/>
            <person name="Theodorea C.F."/>
            <person name="Djais A.A."/>
            <person name="Kunihiro T."/>
            <person name="Kawamura Y."/>
            <person name="Otomo M."/>
            <person name="Saitoh M."/>
            <person name="Tamai R."/>
            <person name="Kiyoura Y."/>
        </authorList>
    </citation>
    <scope>NUCLEOTIDE SEQUENCE [LARGE SCALE GENOMIC DNA]</scope>
    <source>
        <strain evidence="1 2">T1-7</strain>
    </source>
</reference>
<gene>
    <name evidence="1" type="ORF">VEIT17_17250</name>
</gene>
<evidence type="ECO:0000313" key="1">
    <source>
        <dbReference type="EMBL" id="BBU35279.1"/>
    </source>
</evidence>
<accession>A0ABN5XRB1</accession>
<name>A0ABN5XRB1_9FIRM</name>
<keyword evidence="2" id="KW-1185">Reference proteome</keyword>
<evidence type="ECO:0000313" key="2">
    <source>
        <dbReference type="Proteomes" id="UP000509249"/>
    </source>
</evidence>
<sequence length="49" mass="5289">MAGGGFHEWFPVSMADKLEGAKTKRGAIMRIKNFAEKFTRGGKKSVGGC</sequence>
<proteinExistence type="predicted"/>
<protein>
    <submittedName>
        <fullName evidence="1">Uncharacterized protein</fullName>
    </submittedName>
</protein>
<dbReference type="EMBL" id="AP022321">
    <property type="protein sequence ID" value="BBU35279.1"/>
    <property type="molecule type" value="Genomic_DNA"/>
</dbReference>
<dbReference type="Proteomes" id="UP000509249">
    <property type="component" value="Chromosome"/>
</dbReference>